<reference evidence="1 2" key="2">
    <citation type="submission" date="2009-05" db="EMBL/GenBank/DDBJ databases">
        <authorList>
            <person name="Harkins D.M."/>
            <person name="DeShazer D."/>
            <person name="Woods D.E."/>
            <person name="Brinkac L.M."/>
            <person name="Brown K.A."/>
            <person name="Hung G.C."/>
            <person name="Tuanyok A."/>
            <person name="Zhang B."/>
            <person name="Nierman W.C."/>
        </authorList>
    </citation>
    <scope>NUCLEOTIDE SEQUENCE [LARGE SCALE GENOMIC DNA]</scope>
    <source>
        <strain evidence="1 2">1710a</strain>
    </source>
</reference>
<proteinExistence type="predicted"/>
<accession>A0A0E1W048</accession>
<gene>
    <name evidence="1" type="ORF">BURPS1710A_A0173</name>
</gene>
<name>A0A0E1W048_BURPE</name>
<dbReference type="HOGENOM" id="CLU_2551839_0_0_4"/>
<dbReference type="Proteomes" id="UP000001812">
    <property type="component" value="Chromosome II"/>
</dbReference>
<organism evidence="1 2">
    <name type="scientific">Burkholderia pseudomallei 1710a</name>
    <dbReference type="NCBI Taxonomy" id="320371"/>
    <lineage>
        <taxon>Bacteria</taxon>
        <taxon>Pseudomonadati</taxon>
        <taxon>Pseudomonadota</taxon>
        <taxon>Betaproteobacteria</taxon>
        <taxon>Burkholderiales</taxon>
        <taxon>Burkholderiaceae</taxon>
        <taxon>Burkholderia</taxon>
        <taxon>pseudomallei group</taxon>
    </lineage>
</organism>
<protein>
    <submittedName>
        <fullName evidence="1">Uncharacterized protein</fullName>
    </submittedName>
</protein>
<dbReference type="AlphaFoldDB" id="A0A0E1W048"/>
<evidence type="ECO:0000313" key="1">
    <source>
        <dbReference type="EMBL" id="EET03012.1"/>
    </source>
</evidence>
<evidence type="ECO:0000313" key="2">
    <source>
        <dbReference type="Proteomes" id="UP000001812"/>
    </source>
</evidence>
<sequence length="82" mass="9324">MPGSPRSDFRGVAQLNHPQFPTVSGAFFAVRFFNERLPTHFTGICPPKSGHNRKSFQCRREPVFAARIIPLGSRYCVERFAQ</sequence>
<dbReference type="EMBL" id="CM000833">
    <property type="protein sequence ID" value="EET03012.1"/>
    <property type="molecule type" value="Genomic_DNA"/>
</dbReference>
<reference evidence="2" key="1">
    <citation type="submission" date="2007-08" db="EMBL/GenBank/DDBJ databases">
        <title>Annotation of Burkholderia pseudomallei 1710a.</title>
        <authorList>
            <person name="Harkins D.M."/>
            <person name="DeShazer D."/>
            <person name="Woods D.E."/>
            <person name="Brinkac L.M."/>
            <person name="Brown K.A."/>
            <person name="Hung G.C."/>
            <person name="Tuanyok A."/>
            <person name="Zhang B."/>
            <person name="Nierman W.C."/>
        </authorList>
    </citation>
    <scope>NUCLEOTIDE SEQUENCE [LARGE SCALE GENOMIC DNA]</scope>
    <source>
        <strain evidence="2">1710a</strain>
    </source>
</reference>